<dbReference type="PANTHER" id="PTHR23110:SF109">
    <property type="entry name" value="FI07618P-RELATED"/>
    <property type="match status" value="1"/>
</dbReference>
<dbReference type="InterPro" id="IPR013087">
    <property type="entry name" value="Znf_C2H2_type"/>
</dbReference>
<dbReference type="SMART" id="SM00355">
    <property type="entry name" value="ZnF_C2H2"/>
    <property type="match status" value="5"/>
</dbReference>
<dbReference type="InterPro" id="IPR036236">
    <property type="entry name" value="Znf_C2H2_sf"/>
</dbReference>
<dbReference type="Pfam" id="PF00096">
    <property type="entry name" value="zf-C2H2"/>
    <property type="match status" value="1"/>
</dbReference>
<keyword evidence="3 6" id="KW-0863">Zinc-finger</keyword>
<dbReference type="GO" id="GO:0048666">
    <property type="term" value="P:neuron development"/>
    <property type="evidence" value="ECO:0007669"/>
    <property type="project" value="UniProtKB-ARBA"/>
</dbReference>
<dbReference type="GO" id="GO:0006357">
    <property type="term" value="P:regulation of transcription by RNA polymerase II"/>
    <property type="evidence" value="ECO:0007669"/>
    <property type="project" value="TreeGrafter"/>
</dbReference>
<dbReference type="AlphaFoldDB" id="A0AAE1ESU4"/>
<keyword evidence="2" id="KW-0677">Repeat</keyword>
<dbReference type="GO" id="GO:0005634">
    <property type="term" value="C:nucleus"/>
    <property type="evidence" value="ECO:0007669"/>
    <property type="project" value="TreeGrafter"/>
</dbReference>
<name>A0AAE1ESU4_PETCI</name>
<feature type="compositionally biased region" description="Polar residues" evidence="7">
    <location>
        <begin position="320"/>
        <end position="337"/>
    </location>
</feature>
<gene>
    <name evidence="10" type="ORF">Pcinc_033215</name>
</gene>
<protein>
    <submittedName>
        <fullName evidence="10">Uncharacterized protein</fullName>
    </submittedName>
</protein>
<evidence type="ECO:0000256" key="5">
    <source>
        <dbReference type="ARBA" id="ARBA00023242"/>
    </source>
</evidence>
<dbReference type="Pfam" id="PF00651">
    <property type="entry name" value="BTB"/>
    <property type="match status" value="1"/>
</dbReference>
<dbReference type="GO" id="GO:0008270">
    <property type="term" value="F:zinc ion binding"/>
    <property type="evidence" value="ECO:0007669"/>
    <property type="project" value="UniProtKB-KW"/>
</dbReference>
<proteinExistence type="predicted"/>
<feature type="compositionally biased region" description="Basic and acidic residues" evidence="7">
    <location>
        <begin position="240"/>
        <end position="251"/>
    </location>
</feature>
<keyword evidence="4" id="KW-0862">Zinc</keyword>
<dbReference type="GO" id="GO:0048513">
    <property type="term" value="P:animal organ development"/>
    <property type="evidence" value="ECO:0007669"/>
    <property type="project" value="UniProtKB-ARBA"/>
</dbReference>
<evidence type="ECO:0000259" key="9">
    <source>
        <dbReference type="PROSITE" id="PS50157"/>
    </source>
</evidence>
<evidence type="ECO:0000313" key="10">
    <source>
        <dbReference type="EMBL" id="KAK3860746.1"/>
    </source>
</evidence>
<dbReference type="SUPFAM" id="SSF57667">
    <property type="entry name" value="beta-beta-alpha zinc fingers"/>
    <property type="match status" value="2"/>
</dbReference>
<dbReference type="Gene3D" id="3.30.160.60">
    <property type="entry name" value="Classic Zinc Finger"/>
    <property type="match status" value="4"/>
</dbReference>
<dbReference type="PROSITE" id="PS00028">
    <property type="entry name" value="ZINC_FINGER_C2H2_1"/>
    <property type="match status" value="1"/>
</dbReference>
<dbReference type="InterPro" id="IPR000210">
    <property type="entry name" value="BTB/POZ_dom"/>
</dbReference>
<feature type="domain" description="C2H2-type" evidence="9">
    <location>
        <begin position="445"/>
        <end position="479"/>
    </location>
</feature>
<sequence length="609" mass="66344">MRRINAGCGDPVKQSKMDGELLSLKWNNHRTTFYHVISGLRNKETYTDVTLACEGKFYPVHKLVLSTCSEYFSDIFDRTPCKNPVVVLKDIFCQDLEFLLDYMYIGEVNVRQNELSSLIKAAECLRIKGLAVPDEEPKKSASASSNASGTTGQSRSRPEQSSPPAKRRRGEERRTTEPSPGRPPGGDAQTTSDQSTTNTQSKSAAATTTTTTTSEGNSVREQQPAVTGDRQTEPSATENSEVHIKVEHQDNFEQPSNEDFLSVQSNSYDGGGGGGEEGEGQRGSEGNTSDFPEFLQSTIEKEEPVAMSDFNPSEFPGPSGLQNSGMAPWESENSSASFGEGISGAVAAAVAAASQPQQQRQQQQLVGCGGGGSVAGGKLGGDENQTYKCSICGQECKGPSQWLTHSALHSPTGVARFRCPFCNYGTNDRSNFRRHVTVHTGLKNYSCPRCGRRSNDRSNMKKHVMKCGRGIPTHALQPNRSSQVHPTGFSSSRQSRADSGYCDQSASPVIMKEAVSLQLEEAGRLLVCEAVGGQVGEGQVGEEGGQLRCPVCGRPSSRRDHLKRHMRIHTGEKPHQCPYCPFRSLLKWNVKSHMQRRHSLNWFPLAGSQ</sequence>
<feature type="domain" description="BTB" evidence="8">
    <location>
        <begin position="47"/>
        <end position="112"/>
    </location>
</feature>
<evidence type="ECO:0000256" key="1">
    <source>
        <dbReference type="ARBA" id="ARBA00022723"/>
    </source>
</evidence>
<accession>A0AAE1ESU4</accession>
<dbReference type="GO" id="GO:0003006">
    <property type="term" value="P:developmental process involved in reproduction"/>
    <property type="evidence" value="ECO:0007669"/>
    <property type="project" value="UniProtKB-ARBA"/>
</dbReference>
<feature type="compositionally biased region" description="Low complexity" evidence="7">
    <location>
        <begin position="140"/>
        <end position="164"/>
    </location>
</feature>
<feature type="region of interest" description="Disordered" evidence="7">
    <location>
        <begin position="308"/>
        <end position="338"/>
    </location>
</feature>
<dbReference type="PANTHER" id="PTHR23110">
    <property type="entry name" value="BTB DOMAIN TRANSCRIPTION FACTOR"/>
    <property type="match status" value="1"/>
</dbReference>
<dbReference type="Proteomes" id="UP001286313">
    <property type="component" value="Unassembled WGS sequence"/>
</dbReference>
<feature type="region of interest" description="Disordered" evidence="7">
    <location>
        <begin position="134"/>
        <end position="291"/>
    </location>
</feature>
<dbReference type="FunFam" id="3.30.160.60:FF:000072">
    <property type="entry name" value="zinc finger protein 143 isoform X1"/>
    <property type="match status" value="1"/>
</dbReference>
<evidence type="ECO:0000256" key="7">
    <source>
        <dbReference type="SAM" id="MobiDB-lite"/>
    </source>
</evidence>
<feature type="compositionally biased region" description="Polar residues" evidence="7">
    <location>
        <begin position="476"/>
        <end position="494"/>
    </location>
</feature>
<feature type="compositionally biased region" description="Polar residues" evidence="7">
    <location>
        <begin position="252"/>
        <end position="268"/>
    </location>
</feature>
<evidence type="ECO:0000256" key="6">
    <source>
        <dbReference type="PROSITE-ProRule" id="PRU00042"/>
    </source>
</evidence>
<dbReference type="SUPFAM" id="SSF54695">
    <property type="entry name" value="POZ domain"/>
    <property type="match status" value="1"/>
</dbReference>
<organism evidence="10 11">
    <name type="scientific">Petrolisthes cinctipes</name>
    <name type="common">Flat porcelain crab</name>
    <dbReference type="NCBI Taxonomy" id="88211"/>
    <lineage>
        <taxon>Eukaryota</taxon>
        <taxon>Metazoa</taxon>
        <taxon>Ecdysozoa</taxon>
        <taxon>Arthropoda</taxon>
        <taxon>Crustacea</taxon>
        <taxon>Multicrustacea</taxon>
        <taxon>Malacostraca</taxon>
        <taxon>Eumalacostraca</taxon>
        <taxon>Eucarida</taxon>
        <taxon>Decapoda</taxon>
        <taxon>Pleocyemata</taxon>
        <taxon>Anomura</taxon>
        <taxon>Galatheoidea</taxon>
        <taxon>Porcellanidae</taxon>
        <taxon>Petrolisthes</taxon>
    </lineage>
</organism>
<keyword evidence="5" id="KW-0539">Nucleus</keyword>
<feature type="compositionally biased region" description="Polar residues" evidence="7">
    <location>
        <begin position="215"/>
        <end position="225"/>
    </location>
</feature>
<dbReference type="PROSITE" id="PS50157">
    <property type="entry name" value="ZINC_FINGER_C2H2_2"/>
    <property type="match status" value="3"/>
</dbReference>
<dbReference type="CDD" id="cd18315">
    <property type="entry name" value="BTB_POZ_BAB-like"/>
    <property type="match status" value="1"/>
</dbReference>
<dbReference type="InterPro" id="IPR011333">
    <property type="entry name" value="SKP1/BTB/POZ_sf"/>
</dbReference>
<evidence type="ECO:0000313" key="11">
    <source>
        <dbReference type="Proteomes" id="UP001286313"/>
    </source>
</evidence>
<comment type="caution">
    <text evidence="10">The sequence shown here is derived from an EMBL/GenBank/DDBJ whole genome shotgun (WGS) entry which is preliminary data.</text>
</comment>
<feature type="domain" description="C2H2-type" evidence="9">
    <location>
        <begin position="547"/>
        <end position="574"/>
    </location>
</feature>
<evidence type="ECO:0000259" key="8">
    <source>
        <dbReference type="PROSITE" id="PS50097"/>
    </source>
</evidence>
<dbReference type="InterPro" id="IPR051095">
    <property type="entry name" value="Dros_DevTransReg"/>
</dbReference>
<evidence type="ECO:0000256" key="3">
    <source>
        <dbReference type="ARBA" id="ARBA00022771"/>
    </source>
</evidence>
<dbReference type="SMART" id="SM00225">
    <property type="entry name" value="BTB"/>
    <property type="match status" value="1"/>
</dbReference>
<keyword evidence="11" id="KW-1185">Reference proteome</keyword>
<evidence type="ECO:0000256" key="4">
    <source>
        <dbReference type="ARBA" id="ARBA00022833"/>
    </source>
</evidence>
<evidence type="ECO:0000256" key="2">
    <source>
        <dbReference type="ARBA" id="ARBA00022737"/>
    </source>
</evidence>
<reference evidence="10" key="1">
    <citation type="submission" date="2023-10" db="EMBL/GenBank/DDBJ databases">
        <title>Genome assemblies of two species of porcelain crab, Petrolisthes cinctipes and Petrolisthes manimaculis (Anomura: Porcellanidae).</title>
        <authorList>
            <person name="Angst P."/>
        </authorList>
    </citation>
    <scope>NUCLEOTIDE SEQUENCE</scope>
    <source>
        <strain evidence="10">PB745_01</strain>
        <tissue evidence="10">Gill</tissue>
    </source>
</reference>
<feature type="compositionally biased region" description="Low complexity" evidence="7">
    <location>
        <begin position="189"/>
        <end position="214"/>
    </location>
</feature>
<feature type="region of interest" description="Disordered" evidence="7">
    <location>
        <begin position="471"/>
        <end position="497"/>
    </location>
</feature>
<dbReference type="Gene3D" id="3.30.710.10">
    <property type="entry name" value="Potassium Channel Kv1.1, Chain A"/>
    <property type="match status" value="1"/>
</dbReference>
<feature type="domain" description="C2H2-type" evidence="9">
    <location>
        <begin position="417"/>
        <end position="444"/>
    </location>
</feature>
<dbReference type="PROSITE" id="PS50097">
    <property type="entry name" value="BTB"/>
    <property type="match status" value="1"/>
</dbReference>
<keyword evidence="1" id="KW-0479">Metal-binding</keyword>
<dbReference type="EMBL" id="JAWQEG010004639">
    <property type="protein sequence ID" value="KAK3860746.1"/>
    <property type="molecule type" value="Genomic_DNA"/>
</dbReference>